<keyword evidence="4" id="KW-1185">Reference proteome</keyword>
<organism evidence="3 4">
    <name type="scientific">Trichoderma harzianum CBS 226.95</name>
    <dbReference type="NCBI Taxonomy" id="983964"/>
    <lineage>
        <taxon>Eukaryota</taxon>
        <taxon>Fungi</taxon>
        <taxon>Dikarya</taxon>
        <taxon>Ascomycota</taxon>
        <taxon>Pezizomycotina</taxon>
        <taxon>Sordariomycetes</taxon>
        <taxon>Hypocreomycetidae</taxon>
        <taxon>Hypocreales</taxon>
        <taxon>Hypocreaceae</taxon>
        <taxon>Trichoderma</taxon>
    </lineage>
</organism>
<feature type="transmembrane region" description="Helical" evidence="2">
    <location>
        <begin position="12"/>
        <end position="33"/>
    </location>
</feature>
<keyword evidence="2" id="KW-0472">Membrane</keyword>
<reference evidence="3 4" key="1">
    <citation type="submission" date="2016-07" db="EMBL/GenBank/DDBJ databases">
        <title>Multiple horizontal gene transfer events from other fungi enriched the ability of initially mycotrophic Trichoderma (Ascomycota) to feed on dead plant biomass.</title>
        <authorList>
            <consortium name="DOE Joint Genome Institute"/>
            <person name="Aerts A."/>
            <person name="Atanasova L."/>
            <person name="Chenthamara K."/>
            <person name="Zhang J."/>
            <person name="Grujic M."/>
            <person name="Henrissat B."/>
            <person name="Kuo A."/>
            <person name="Salamov A."/>
            <person name="Lipzen A."/>
            <person name="Labutti K."/>
            <person name="Barry K."/>
            <person name="Miao Y."/>
            <person name="Rahimi M.J."/>
            <person name="Shen Q."/>
            <person name="Grigoriev I.V."/>
            <person name="Kubicek C.P."/>
            <person name="Druzhinina I.S."/>
        </authorList>
    </citation>
    <scope>NUCLEOTIDE SEQUENCE [LARGE SCALE GENOMIC DNA]</scope>
    <source>
        <strain evidence="3 4">CBS 226.95</strain>
    </source>
</reference>
<proteinExistence type="predicted"/>
<dbReference type="GeneID" id="36621621"/>
<evidence type="ECO:0000256" key="1">
    <source>
        <dbReference type="SAM" id="MobiDB-lite"/>
    </source>
</evidence>
<keyword evidence="2" id="KW-1133">Transmembrane helix</keyword>
<dbReference type="EMBL" id="KZ679675">
    <property type="protein sequence ID" value="PTB60224.1"/>
    <property type="molecule type" value="Genomic_DNA"/>
</dbReference>
<sequence length="91" mass="10665">MKLCWRGMERQGLHVVIGSSVLVPFINCLFYSVSWQRSHGYPCCHTALISHSHSHNHTHTLSHALYAQTTQRHPRTPELNKKKKRRPRKRV</sequence>
<dbReference type="Proteomes" id="UP000241690">
    <property type="component" value="Unassembled WGS sequence"/>
</dbReference>
<name>A0A2T4AT16_TRIHA</name>
<keyword evidence="2" id="KW-0812">Transmembrane</keyword>
<dbReference type="AlphaFoldDB" id="A0A2T4AT16"/>
<feature type="region of interest" description="Disordered" evidence="1">
    <location>
        <begin position="60"/>
        <end position="91"/>
    </location>
</feature>
<protein>
    <submittedName>
        <fullName evidence="3">Uncharacterized protein</fullName>
    </submittedName>
</protein>
<evidence type="ECO:0000313" key="3">
    <source>
        <dbReference type="EMBL" id="PTB60224.1"/>
    </source>
</evidence>
<dbReference type="RefSeq" id="XP_024779901.1">
    <property type="nucleotide sequence ID" value="XM_024913062.1"/>
</dbReference>
<evidence type="ECO:0000313" key="4">
    <source>
        <dbReference type="Proteomes" id="UP000241690"/>
    </source>
</evidence>
<gene>
    <name evidence="3" type="ORF">M431DRAFT_174324</name>
</gene>
<accession>A0A2T4AT16</accession>
<feature type="compositionally biased region" description="Basic residues" evidence="1">
    <location>
        <begin position="81"/>
        <end position="91"/>
    </location>
</feature>
<evidence type="ECO:0000256" key="2">
    <source>
        <dbReference type="SAM" id="Phobius"/>
    </source>
</evidence>